<dbReference type="GO" id="GO:0046872">
    <property type="term" value="F:metal ion binding"/>
    <property type="evidence" value="ECO:0007669"/>
    <property type="project" value="UniProtKB-KW"/>
</dbReference>
<keyword evidence="2 7" id="KW-0479">Metal-binding</keyword>
<evidence type="ECO:0000256" key="4">
    <source>
        <dbReference type="ARBA" id="ARBA00023134"/>
    </source>
</evidence>
<evidence type="ECO:0000256" key="8">
    <source>
        <dbReference type="SAM" id="MobiDB-lite"/>
    </source>
</evidence>
<reference evidence="9 10" key="1">
    <citation type="submission" date="2019-04" db="EMBL/GenBank/DDBJ databases">
        <title>Comparative genomics and transcriptomics to analyze fruiting body development in filamentous ascomycetes.</title>
        <authorList>
            <consortium name="DOE Joint Genome Institute"/>
            <person name="Lutkenhaus R."/>
            <person name="Traeger S."/>
            <person name="Breuer J."/>
            <person name="Kuo A."/>
            <person name="Lipzen A."/>
            <person name="Pangilinan J."/>
            <person name="Dilworth D."/>
            <person name="Sandor L."/>
            <person name="Poggeler S."/>
            <person name="Barry K."/>
            <person name="Grigoriev I.V."/>
            <person name="Nowrousian M."/>
        </authorList>
    </citation>
    <scope>NUCLEOTIDE SEQUENCE [LARGE SCALE GENOMIC DNA]</scope>
    <source>
        <strain evidence="9 10">CBS 389.68</strain>
    </source>
</reference>
<dbReference type="InterPro" id="IPR027417">
    <property type="entry name" value="P-loop_NTPase"/>
</dbReference>
<feature type="binding site" evidence="7">
    <location>
        <position position="48"/>
    </location>
    <ligand>
        <name>Mg(2+)</name>
        <dbReference type="ChEBI" id="CHEBI:18420"/>
    </ligand>
</feature>
<evidence type="ECO:0000313" key="9">
    <source>
        <dbReference type="EMBL" id="TGZ81564.1"/>
    </source>
</evidence>
<dbReference type="Gene3D" id="3.40.50.300">
    <property type="entry name" value="P-loop containing nucleotide triphosphate hydrolases"/>
    <property type="match status" value="1"/>
</dbReference>
<dbReference type="FunFam" id="3.40.50.300:FF:000051">
    <property type="entry name" value="Guanine nucleotide-binding protein subunit alpha"/>
    <property type="match status" value="1"/>
</dbReference>
<feature type="binding site" evidence="6">
    <location>
        <position position="326"/>
    </location>
    <ligand>
        <name>GTP</name>
        <dbReference type="ChEBI" id="CHEBI:37565"/>
    </ligand>
</feature>
<keyword evidence="7" id="KW-0460">Magnesium</keyword>
<feature type="binding site" evidence="6">
    <location>
        <begin position="201"/>
        <end position="205"/>
    </location>
    <ligand>
        <name>GTP</name>
        <dbReference type="ChEBI" id="CHEBI:37565"/>
    </ligand>
</feature>
<keyword evidence="4 6" id="KW-0342">GTP-binding</keyword>
<keyword evidence="10" id="KW-1185">Reference proteome</keyword>
<accession>A0A4S2MY76</accession>
<sequence>MCMGGGGNSNSAESKRNREIERQLRQDEKKLEKEVKLLLLGAGESGKSTILKQMKLIHASGFSKSDRDDYKVIIFQNLLSSLKSIREHMDGYGLTYENPENAQHDQLIMIDRELARGESFPGQYFSAFASLWRDSGVQKVVERGNEFALHDNLFYFFRDLDRLFTPDYTPSDQDILRSRLKTTGITETVFDLGTLTYRMFDVGGQRSERKKWIHCFENVTALLFLVAISGYDQCLVEDKDANQMQEALMLFESIVNSQWFVSTSVILFLNKIDLFKEKLRHTPVRKYFPEYSGPDTSYDHSYSYFQDSFNRLNRNPKKIYIHPTNATDTNLLKITMASVQDIVLQKNLETLVL</sequence>
<dbReference type="Gene3D" id="1.10.400.10">
    <property type="entry name" value="GI Alpha 1, domain 2-like"/>
    <property type="match status" value="1"/>
</dbReference>
<name>A0A4S2MY76_9PEZI</name>
<feature type="binding site" evidence="6">
    <location>
        <begin position="270"/>
        <end position="273"/>
    </location>
    <ligand>
        <name>GTP</name>
        <dbReference type="ChEBI" id="CHEBI:37565"/>
    </ligand>
</feature>
<organism evidence="9 10">
    <name type="scientific">Ascodesmis nigricans</name>
    <dbReference type="NCBI Taxonomy" id="341454"/>
    <lineage>
        <taxon>Eukaryota</taxon>
        <taxon>Fungi</taxon>
        <taxon>Dikarya</taxon>
        <taxon>Ascomycota</taxon>
        <taxon>Pezizomycotina</taxon>
        <taxon>Pezizomycetes</taxon>
        <taxon>Pezizales</taxon>
        <taxon>Ascodesmidaceae</taxon>
        <taxon>Ascodesmis</taxon>
    </lineage>
</organism>
<feature type="region of interest" description="Disordered" evidence="8">
    <location>
        <begin position="1"/>
        <end position="20"/>
    </location>
</feature>
<evidence type="ECO:0000313" key="10">
    <source>
        <dbReference type="Proteomes" id="UP000298138"/>
    </source>
</evidence>
<dbReference type="GO" id="GO:0007186">
    <property type="term" value="P:G protein-coupled receptor signaling pathway"/>
    <property type="evidence" value="ECO:0007669"/>
    <property type="project" value="InterPro"/>
</dbReference>
<dbReference type="EMBL" id="ML220118">
    <property type="protein sequence ID" value="TGZ81564.1"/>
    <property type="molecule type" value="Genomic_DNA"/>
</dbReference>
<dbReference type="FunFam" id="3.40.50.300:FF:000692">
    <property type="entry name" value="Guanine nucleotide-binding protein subunit alpha"/>
    <property type="match status" value="1"/>
</dbReference>
<dbReference type="AlphaFoldDB" id="A0A4S2MY76"/>
<dbReference type="GO" id="GO:0000750">
    <property type="term" value="P:pheromone-dependent signal transduction involved in conjugation with cellular fusion"/>
    <property type="evidence" value="ECO:0007669"/>
    <property type="project" value="TreeGrafter"/>
</dbReference>
<dbReference type="InterPro" id="IPR001019">
    <property type="entry name" value="Gprotein_alpha_su"/>
</dbReference>
<keyword evidence="3 6" id="KW-0547">Nucleotide-binding</keyword>
<dbReference type="OrthoDB" id="5817230at2759"/>
<feature type="binding site" evidence="6">
    <location>
        <begin position="44"/>
        <end position="49"/>
    </location>
    <ligand>
        <name>GTP</name>
        <dbReference type="ChEBI" id="CHEBI:37565"/>
    </ligand>
</feature>
<keyword evidence="5" id="KW-0807">Transducer</keyword>
<dbReference type="SUPFAM" id="SSF52540">
    <property type="entry name" value="P-loop containing nucleoside triphosphate hydrolases"/>
    <property type="match status" value="1"/>
</dbReference>
<dbReference type="GO" id="GO:0003924">
    <property type="term" value="F:GTPase activity"/>
    <property type="evidence" value="ECO:0007669"/>
    <property type="project" value="InterPro"/>
</dbReference>
<dbReference type="GO" id="GO:0001664">
    <property type="term" value="F:G protein-coupled receptor binding"/>
    <property type="evidence" value="ECO:0007669"/>
    <property type="project" value="InterPro"/>
</dbReference>
<evidence type="ECO:0000256" key="7">
    <source>
        <dbReference type="PIRSR" id="PIRSR601019-2"/>
    </source>
</evidence>
<evidence type="ECO:0000256" key="3">
    <source>
        <dbReference type="ARBA" id="ARBA00022741"/>
    </source>
</evidence>
<dbReference type="GO" id="GO:0031683">
    <property type="term" value="F:G-protein beta/gamma-subunit complex binding"/>
    <property type="evidence" value="ECO:0007669"/>
    <property type="project" value="InterPro"/>
</dbReference>
<dbReference type="Pfam" id="PF00503">
    <property type="entry name" value="G-alpha"/>
    <property type="match status" value="1"/>
</dbReference>
<dbReference type="PROSITE" id="PS51882">
    <property type="entry name" value="G_ALPHA"/>
    <property type="match status" value="1"/>
</dbReference>
<dbReference type="SMART" id="SM00275">
    <property type="entry name" value="G_alpha"/>
    <property type="match status" value="1"/>
</dbReference>
<dbReference type="PRINTS" id="PR01241">
    <property type="entry name" value="GPROTEINAFNG"/>
</dbReference>
<feature type="binding site" evidence="6">
    <location>
        <begin position="176"/>
        <end position="182"/>
    </location>
    <ligand>
        <name>GTP</name>
        <dbReference type="ChEBI" id="CHEBI:37565"/>
    </ligand>
</feature>
<dbReference type="InParanoid" id="A0A4S2MY76"/>
<protein>
    <submittedName>
        <fullName evidence="9">Guanine nucleotide binding protein, alpha subunit</fullName>
    </submittedName>
</protein>
<evidence type="ECO:0000256" key="2">
    <source>
        <dbReference type="ARBA" id="ARBA00022723"/>
    </source>
</evidence>
<dbReference type="GO" id="GO:0005834">
    <property type="term" value="C:heterotrimeric G-protein complex"/>
    <property type="evidence" value="ECO:0007669"/>
    <property type="project" value="InterPro"/>
</dbReference>
<dbReference type="PANTHER" id="PTHR10218">
    <property type="entry name" value="GTP-BINDING PROTEIN ALPHA SUBUNIT"/>
    <property type="match status" value="1"/>
</dbReference>
<dbReference type="FunCoup" id="A0A4S2MY76">
    <property type="interactions" value="491"/>
</dbReference>
<evidence type="ECO:0000256" key="6">
    <source>
        <dbReference type="PIRSR" id="PIRSR601019-1"/>
    </source>
</evidence>
<evidence type="ECO:0000256" key="1">
    <source>
        <dbReference type="ARBA" id="ARBA00007976"/>
    </source>
</evidence>
<dbReference type="SUPFAM" id="SSF47895">
    <property type="entry name" value="Transducin (alpha subunit), insertion domain"/>
    <property type="match status" value="1"/>
</dbReference>
<comment type="similarity">
    <text evidence="1">Belongs to the G-alpha family. G(q) subfamily.</text>
</comment>
<evidence type="ECO:0000256" key="5">
    <source>
        <dbReference type="ARBA" id="ARBA00023224"/>
    </source>
</evidence>
<dbReference type="CDD" id="cd00066">
    <property type="entry name" value="G-alpha"/>
    <property type="match status" value="1"/>
</dbReference>
<gene>
    <name evidence="9" type="ORF">EX30DRAFT_340436</name>
</gene>
<dbReference type="STRING" id="341454.A0A4S2MY76"/>
<dbReference type="PANTHER" id="PTHR10218:SF242">
    <property type="entry name" value="GUANINE NUCLEOTIDE-BINDING PROTEIN ALPHA-1 SUBUNIT"/>
    <property type="match status" value="1"/>
</dbReference>
<dbReference type="GO" id="GO:0005737">
    <property type="term" value="C:cytoplasm"/>
    <property type="evidence" value="ECO:0007669"/>
    <property type="project" value="TreeGrafter"/>
</dbReference>
<dbReference type="InterPro" id="IPR011025">
    <property type="entry name" value="GproteinA_insert"/>
</dbReference>
<dbReference type="PRINTS" id="PR00318">
    <property type="entry name" value="GPROTEINA"/>
</dbReference>
<dbReference type="InterPro" id="IPR002975">
    <property type="entry name" value="Fungi_Gprotein_alpha"/>
</dbReference>
<feature type="binding site" evidence="7">
    <location>
        <position position="182"/>
    </location>
    <ligand>
        <name>Mg(2+)</name>
        <dbReference type="ChEBI" id="CHEBI:18420"/>
    </ligand>
</feature>
<dbReference type="Proteomes" id="UP000298138">
    <property type="component" value="Unassembled WGS sequence"/>
</dbReference>
<proteinExistence type="inferred from homology"/>
<dbReference type="GO" id="GO:0005525">
    <property type="term" value="F:GTP binding"/>
    <property type="evidence" value="ECO:0007669"/>
    <property type="project" value="UniProtKB-KW"/>
</dbReference>